<evidence type="ECO:0000259" key="7">
    <source>
        <dbReference type="Pfam" id="PF12823"/>
    </source>
</evidence>
<dbReference type="NCBIfam" id="TIGR03954">
    <property type="entry name" value="integ_memb_HG"/>
    <property type="match status" value="1"/>
</dbReference>
<sequence length="119" mass="13149">MSAEVTSIKDVEAAEKALKIFKVMAFVVGIGLLLLVAEVVMSYGFDMKGDRNPLNWWPQPHGFIYMGYLAATANLGFKIRWGLGKMVLVMLAGVVPFLSFWAERKVAAEVEGRLAAARR</sequence>
<keyword evidence="5 6" id="KW-0472">Membrane</keyword>
<evidence type="ECO:0000256" key="3">
    <source>
        <dbReference type="ARBA" id="ARBA00022692"/>
    </source>
</evidence>
<proteinExistence type="predicted"/>
<dbReference type="PANTHER" id="PTHR40077:SF2">
    <property type="entry name" value="MEMBRANE PROTEIN"/>
    <property type="match status" value="1"/>
</dbReference>
<evidence type="ECO:0000256" key="5">
    <source>
        <dbReference type="ARBA" id="ARBA00023136"/>
    </source>
</evidence>
<accession>A0AAU7JZX8</accession>
<keyword evidence="2" id="KW-1003">Cell membrane</keyword>
<reference evidence="8" key="1">
    <citation type="submission" date="2024-05" db="EMBL/GenBank/DDBJ databases">
        <authorList>
            <person name="Kim S."/>
            <person name="Heo J."/>
            <person name="Choi H."/>
            <person name="Choi Y."/>
            <person name="Kwon S.-W."/>
            <person name="Kim Y."/>
        </authorList>
    </citation>
    <scope>NUCLEOTIDE SEQUENCE</scope>
    <source>
        <strain evidence="8">KACC 23699</strain>
    </source>
</reference>
<evidence type="ECO:0000256" key="4">
    <source>
        <dbReference type="ARBA" id="ARBA00022989"/>
    </source>
</evidence>
<gene>
    <name evidence="8" type="ORF">ABEG17_04465</name>
</gene>
<evidence type="ECO:0000256" key="6">
    <source>
        <dbReference type="SAM" id="Phobius"/>
    </source>
</evidence>
<evidence type="ECO:0000313" key="8">
    <source>
        <dbReference type="EMBL" id="XBO45629.1"/>
    </source>
</evidence>
<feature type="transmembrane region" description="Helical" evidence="6">
    <location>
        <begin position="20"/>
        <end position="43"/>
    </location>
</feature>
<protein>
    <submittedName>
        <fullName evidence="8">DUF3817 domain-containing protein</fullName>
    </submittedName>
</protein>
<comment type="subcellular location">
    <subcellularLocation>
        <location evidence="1">Cell membrane</location>
        <topology evidence="1">Multi-pass membrane protein</topology>
    </subcellularLocation>
</comment>
<dbReference type="Pfam" id="PF12823">
    <property type="entry name" value="DUF3817"/>
    <property type="match status" value="1"/>
</dbReference>
<evidence type="ECO:0000256" key="2">
    <source>
        <dbReference type="ARBA" id="ARBA00022475"/>
    </source>
</evidence>
<dbReference type="PANTHER" id="PTHR40077">
    <property type="entry name" value="MEMBRANE PROTEIN-RELATED"/>
    <property type="match status" value="1"/>
</dbReference>
<organism evidence="8">
    <name type="scientific">Pedococcus sp. KACC 23699</name>
    <dbReference type="NCBI Taxonomy" id="3149228"/>
    <lineage>
        <taxon>Bacteria</taxon>
        <taxon>Bacillati</taxon>
        <taxon>Actinomycetota</taxon>
        <taxon>Actinomycetes</taxon>
        <taxon>Micrococcales</taxon>
        <taxon>Intrasporangiaceae</taxon>
        <taxon>Pedococcus</taxon>
    </lineage>
</organism>
<evidence type="ECO:0000256" key="1">
    <source>
        <dbReference type="ARBA" id="ARBA00004651"/>
    </source>
</evidence>
<dbReference type="InterPro" id="IPR023845">
    <property type="entry name" value="DUF3817_TM"/>
</dbReference>
<name>A0AAU7JZX8_9MICO</name>
<dbReference type="GO" id="GO:0005886">
    <property type="term" value="C:plasma membrane"/>
    <property type="evidence" value="ECO:0007669"/>
    <property type="project" value="UniProtKB-SubCell"/>
</dbReference>
<keyword evidence="4 6" id="KW-1133">Transmembrane helix</keyword>
<feature type="transmembrane region" description="Helical" evidence="6">
    <location>
        <begin position="86"/>
        <end position="102"/>
    </location>
</feature>
<dbReference type="EMBL" id="CP157483">
    <property type="protein sequence ID" value="XBO45629.1"/>
    <property type="molecule type" value="Genomic_DNA"/>
</dbReference>
<feature type="domain" description="DUF3817" evidence="7">
    <location>
        <begin position="18"/>
        <end position="106"/>
    </location>
</feature>
<keyword evidence="3 6" id="KW-0812">Transmembrane</keyword>
<dbReference type="AlphaFoldDB" id="A0AAU7JZX8"/>